<dbReference type="Gene3D" id="6.10.250.2090">
    <property type="match status" value="1"/>
</dbReference>
<name>A0A448XCZ0_9PLAT</name>
<dbReference type="InterPro" id="IPR043202">
    <property type="entry name" value="Band-7_stomatin-like"/>
</dbReference>
<gene>
    <name evidence="2" type="ORF">PXEA_LOCUS27189</name>
</gene>
<evidence type="ECO:0000256" key="1">
    <source>
        <dbReference type="SAM" id="MobiDB-lite"/>
    </source>
</evidence>
<feature type="compositionally biased region" description="Polar residues" evidence="1">
    <location>
        <begin position="152"/>
        <end position="163"/>
    </location>
</feature>
<protein>
    <recommendedName>
        <fullName evidence="4">Band 7 domain-containing protein</fullName>
    </recommendedName>
</protein>
<feature type="region of interest" description="Disordered" evidence="1">
    <location>
        <begin position="152"/>
        <end position="248"/>
    </location>
</feature>
<dbReference type="PANTHER" id="PTHR10264:SF19">
    <property type="entry name" value="AT06885P-RELATED"/>
    <property type="match status" value="1"/>
</dbReference>
<evidence type="ECO:0000313" key="2">
    <source>
        <dbReference type="EMBL" id="VEL33749.1"/>
    </source>
</evidence>
<sequence>MPPFPSHDNKKQVIISEGEHKASVALRQASIVLNDSPTALQLRYLQTMSSISAEKNSTIVFPFPIDLFTEFMPKPNRQHQRGHQSGPGCPGDAGGGGVNGGGGDCPALPSNQKTEPRVTAPSQTGRQGRPGQTYLAVECSGCNGDCQSSRAYPCQRDSNQQPSQPAPASGAQRPPEPPARRSLQPTPGESEEAATPVPFGGQRGRQSNGWRRGKPGLERSTSGLRPPDEASIEEDPSGAEGRHAPTTPTLATVVEAAHRTLSMGFISSFTGAYRDTHKHHMSAEVDFKMPF</sequence>
<feature type="compositionally biased region" description="Gly residues" evidence="1">
    <location>
        <begin position="88"/>
        <end position="104"/>
    </location>
</feature>
<dbReference type="OrthoDB" id="2105077at2759"/>
<dbReference type="EMBL" id="CAAALY010246327">
    <property type="protein sequence ID" value="VEL33749.1"/>
    <property type="molecule type" value="Genomic_DNA"/>
</dbReference>
<feature type="region of interest" description="Disordered" evidence="1">
    <location>
        <begin position="75"/>
        <end position="130"/>
    </location>
</feature>
<keyword evidence="3" id="KW-1185">Reference proteome</keyword>
<proteinExistence type="predicted"/>
<dbReference type="GO" id="GO:0005886">
    <property type="term" value="C:plasma membrane"/>
    <property type="evidence" value="ECO:0007669"/>
    <property type="project" value="InterPro"/>
</dbReference>
<evidence type="ECO:0008006" key="4">
    <source>
        <dbReference type="Google" id="ProtNLM"/>
    </source>
</evidence>
<dbReference type="Proteomes" id="UP000784294">
    <property type="component" value="Unassembled WGS sequence"/>
</dbReference>
<accession>A0A448XCZ0</accession>
<evidence type="ECO:0000313" key="3">
    <source>
        <dbReference type="Proteomes" id="UP000784294"/>
    </source>
</evidence>
<organism evidence="2 3">
    <name type="scientific">Protopolystoma xenopodis</name>
    <dbReference type="NCBI Taxonomy" id="117903"/>
    <lineage>
        <taxon>Eukaryota</taxon>
        <taxon>Metazoa</taxon>
        <taxon>Spiralia</taxon>
        <taxon>Lophotrochozoa</taxon>
        <taxon>Platyhelminthes</taxon>
        <taxon>Monogenea</taxon>
        <taxon>Polyopisthocotylea</taxon>
        <taxon>Polystomatidea</taxon>
        <taxon>Polystomatidae</taxon>
        <taxon>Protopolystoma</taxon>
    </lineage>
</organism>
<dbReference type="PANTHER" id="PTHR10264">
    <property type="entry name" value="BAND 7 PROTEIN-RELATED"/>
    <property type="match status" value="1"/>
</dbReference>
<dbReference type="AlphaFoldDB" id="A0A448XCZ0"/>
<comment type="caution">
    <text evidence="2">The sequence shown here is derived from an EMBL/GenBank/DDBJ whole genome shotgun (WGS) entry which is preliminary data.</text>
</comment>
<reference evidence="2" key="1">
    <citation type="submission" date="2018-11" db="EMBL/GenBank/DDBJ databases">
        <authorList>
            <consortium name="Pathogen Informatics"/>
        </authorList>
    </citation>
    <scope>NUCLEOTIDE SEQUENCE</scope>
</reference>